<reference evidence="1 2" key="1">
    <citation type="submission" date="2020-01" db="EMBL/GenBank/DDBJ databases">
        <authorList>
            <person name="Peng S.Y."/>
            <person name="Li J."/>
            <person name="Wang M."/>
            <person name="Wang L."/>
            <person name="Wang C.Q."/>
            <person name="Wang J.R."/>
        </authorList>
    </citation>
    <scope>NUCLEOTIDE SEQUENCE [LARGE SCALE GENOMIC DNA]</scope>
    <source>
        <strain evidence="1 2">XCT-34</strain>
    </source>
</reference>
<organism evidence="1 2">
    <name type="scientific">Pannonibacter tanglangensis</name>
    <dbReference type="NCBI Taxonomy" id="2750084"/>
    <lineage>
        <taxon>Bacteria</taxon>
        <taxon>Pseudomonadati</taxon>
        <taxon>Pseudomonadota</taxon>
        <taxon>Alphaproteobacteria</taxon>
        <taxon>Hyphomicrobiales</taxon>
        <taxon>Stappiaceae</taxon>
        <taxon>Pannonibacter</taxon>
    </lineage>
</organism>
<evidence type="ECO:0000313" key="2">
    <source>
        <dbReference type="Proteomes" id="UP000541347"/>
    </source>
</evidence>
<accession>A0ABW9ZHF6</accession>
<comment type="caution">
    <text evidence="1">The sequence shown here is derived from an EMBL/GenBank/DDBJ whole genome shotgun (WGS) entry which is preliminary data.</text>
</comment>
<name>A0ABW9ZHF6_9HYPH</name>
<sequence length="734" mass="79544">MRANPLIPSFNAGELSPYMAARADYAQYGKGLQRCENFIPLVQGALDRRPGTRFVAPCKTDGQAVQLVDFIFSNDDAYILEFGDQYIRFFTNRGQVLANGQPYEIVSPYRVEDLPLLRFAQSGDVVYLAHPIYAPRKLSRQAATNWQLVPVDFENGPIGVENTNRNVTIKASATTGTVLLTANADLFTAQKVGAFVRLRHRNNGGIKPWAAGEAVAQAAQRSYNGKFYRANNAGTTKGDPPIHSEDLAYDGEGGVEWEYLHDGSGIAKIVSVQGARQATAVVTSRLPDDVVTNNTEWWSFGDWSPDNGYPGAVCFYGDRLFWGGSPKFPQRIWGSVVGDYENHKPGTDDDSALSLTLSAAEINIVRWMVNDEKGLLIGTARGEWIVRPSSQNEALTPTNAKAAQVHNYGSNATRPARVGRAIMFVQSAARKLREMAYALDADGFAAPDLTVRAEHITATGITSVAYQAQPDPILWATRADGVLLGFTYERDQEVLAWHRHLIGGHVDANKTLPAAVESVATIPAPDGSRDDLWMVVRRSINGRTRRYIEVLAPRFGHETPARDAIFVDSAISYSGPPATIVSGAGHLDGEIVLPLVDGAAHPPVQVSSGTVTLERAGQTIHIGLPYKSLAQTERLEAAAPPGSTAQGAKKRFSRILLRLYRSGPVKAGPSEDKLHTYPARRVADATDAAPPLQTVDVESTTHGGWERDGTVFLVADTALPATILAVVPSIEVNT</sequence>
<dbReference type="Proteomes" id="UP000541347">
    <property type="component" value="Unassembled WGS sequence"/>
</dbReference>
<keyword evidence="2" id="KW-1185">Reference proteome</keyword>
<evidence type="ECO:0008006" key="3">
    <source>
        <dbReference type="Google" id="ProtNLM"/>
    </source>
</evidence>
<dbReference type="RefSeq" id="WP_161676065.1">
    <property type="nucleotide sequence ID" value="NZ_JAABLP010000002.1"/>
</dbReference>
<evidence type="ECO:0000313" key="1">
    <source>
        <dbReference type="EMBL" id="NBN64128.1"/>
    </source>
</evidence>
<gene>
    <name evidence="1" type="ORF">GWI71_10595</name>
</gene>
<proteinExistence type="predicted"/>
<dbReference type="EMBL" id="JAABLP010000002">
    <property type="protein sequence ID" value="NBN64128.1"/>
    <property type="molecule type" value="Genomic_DNA"/>
</dbReference>
<protein>
    <recommendedName>
        <fullName evidence="3">Phage protein</fullName>
    </recommendedName>
</protein>